<dbReference type="Pfam" id="PF14588">
    <property type="entry name" value="YjgF_endoribonc"/>
    <property type="match status" value="1"/>
</dbReference>
<name>A0ABT0S6P0_9SPHN</name>
<comment type="caution">
    <text evidence="2">The sequence shown here is derived from an EMBL/GenBank/DDBJ whole genome shotgun (WGS) entry which is preliminary data.</text>
</comment>
<dbReference type="RefSeq" id="WP_249914265.1">
    <property type="nucleotide sequence ID" value="NZ_JAMGBB010000001.1"/>
</dbReference>
<dbReference type="PANTHER" id="PTHR43760:SF1">
    <property type="entry name" value="ENDORIBONUCLEASE L-PSP_CHORISMATE MUTASE-LIKE DOMAIN-CONTAINING PROTEIN"/>
    <property type="match status" value="1"/>
</dbReference>
<feature type="domain" description="Endoribonuclease L-PSP/chorismate mutase-like" evidence="1">
    <location>
        <begin position="6"/>
        <end position="129"/>
    </location>
</feature>
<keyword evidence="3" id="KW-1185">Reference proteome</keyword>
<dbReference type="PANTHER" id="PTHR43760">
    <property type="entry name" value="ENDORIBONUCLEASE-RELATED"/>
    <property type="match status" value="1"/>
</dbReference>
<gene>
    <name evidence="2" type="ORF">LZ518_01370</name>
</gene>
<dbReference type="SUPFAM" id="SSF55298">
    <property type="entry name" value="YjgF-like"/>
    <property type="match status" value="1"/>
</dbReference>
<dbReference type="EMBL" id="JAMGBB010000001">
    <property type="protein sequence ID" value="MCL6739791.1"/>
    <property type="molecule type" value="Genomic_DNA"/>
</dbReference>
<dbReference type="Gene3D" id="3.30.1330.40">
    <property type="entry name" value="RutC-like"/>
    <property type="match status" value="1"/>
</dbReference>
<dbReference type="InterPro" id="IPR035959">
    <property type="entry name" value="RutC-like_sf"/>
</dbReference>
<sequence>MAQPPAPIGLYESYVRHGELVAVSGISPARAGETIAGKVGRELSFEQGCEAARRAAENLLAVLRQAAGQDDGAIQRILLVRGQVNATEDFTMVHKVIDAASELLVERLGERGRHARTAIGCSTLPNNNAVTLEALAIIAAYPSVSAAG</sequence>
<reference evidence="2" key="1">
    <citation type="submission" date="2022-05" db="EMBL/GenBank/DDBJ databases">
        <authorList>
            <person name="Jo J.-H."/>
            <person name="Im W.-T."/>
        </authorList>
    </citation>
    <scope>NUCLEOTIDE SEQUENCE</scope>
    <source>
        <strain evidence="2">RB56-2</strain>
    </source>
</reference>
<evidence type="ECO:0000313" key="3">
    <source>
        <dbReference type="Proteomes" id="UP001165383"/>
    </source>
</evidence>
<dbReference type="InterPro" id="IPR013813">
    <property type="entry name" value="Endoribo_LPSP/chorism_mut-like"/>
</dbReference>
<dbReference type="Proteomes" id="UP001165383">
    <property type="component" value="Unassembled WGS sequence"/>
</dbReference>
<proteinExistence type="predicted"/>
<evidence type="ECO:0000313" key="2">
    <source>
        <dbReference type="EMBL" id="MCL6739791.1"/>
    </source>
</evidence>
<protein>
    <submittedName>
        <fullName evidence="2">RidA family protein</fullName>
    </submittedName>
</protein>
<evidence type="ECO:0000259" key="1">
    <source>
        <dbReference type="Pfam" id="PF14588"/>
    </source>
</evidence>
<accession>A0ABT0S6P0</accession>
<dbReference type="CDD" id="cd02199">
    <property type="entry name" value="YjgF_YER057c_UK114_like_1"/>
    <property type="match status" value="1"/>
</dbReference>
<organism evidence="2 3">
    <name type="scientific">Sphingomonas brevis</name>
    <dbReference type="NCBI Taxonomy" id="2908206"/>
    <lineage>
        <taxon>Bacteria</taxon>
        <taxon>Pseudomonadati</taxon>
        <taxon>Pseudomonadota</taxon>
        <taxon>Alphaproteobacteria</taxon>
        <taxon>Sphingomonadales</taxon>
        <taxon>Sphingomonadaceae</taxon>
        <taxon>Sphingomonas</taxon>
    </lineage>
</organism>